<name>A0A922I3S2_DERFA</name>
<dbReference type="Proteomes" id="UP000790347">
    <property type="component" value="Unassembled WGS sequence"/>
</dbReference>
<gene>
    <name evidence="1" type="ORF">DERF_008594</name>
</gene>
<evidence type="ECO:0000313" key="1">
    <source>
        <dbReference type="EMBL" id="KAH9517988.1"/>
    </source>
</evidence>
<organism evidence="1 2">
    <name type="scientific">Dermatophagoides farinae</name>
    <name type="common">American house dust mite</name>
    <dbReference type="NCBI Taxonomy" id="6954"/>
    <lineage>
        <taxon>Eukaryota</taxon>
        <taxon>Metazoa</taxon>
        <taxon>Ecdysozoa</taxon>
        <taxon>Arthropoda</taxon>
        <taxon>Chelicerata</taxon>
        <taxon>Arachnida</taxon>
        <taxon>Acari</taxon>
        <taxon>Acariformes</taxon>
        <taxon>Sarcoptiformes</taxon>
        <taxon>Astigmata</taxon>
        <taxon>Psoroptidia</taxon>
        <taxon>Analgoidea</taxon>
        <taxon>Pyroglyphidae</taxon>
        <taxon>Dermatophagoidinae</taxon>
        <taxon>Dermatophagoides</taxon>
    </lineage>
</organism>
<evidence type="ECO:0000313" key="2">
    <source>
        <dbReference type="Proteomes" id="UP000790347"/>
    </source>
</evidence>
<protein>
    <submittedName>
        <fullName evidence="1">Uncharacterized protein</fullName>
    </submittedName>
</protein>
<comment type="caution">
    <text evidence="1">The sequence shown here is derived from an EMBL/GenBank/DDBJ whole genome shotgun (WGS) entry which is preliminary data.</text>
</comment>
<proteinExistence type="predicted"/>
<sequence>MIPKIVGGFHILGLHNMSAREESDHLTSYIEMVKFSKMNSTAKTNNKLAFKSLCLAIFLYTRSTIILVRILEIDAMTKGLQVIRPVLKEYHHQGHRPAFRNFIKLHFSFIISKLLQIINIS</sequence>
<accession>A0A922I3S2</accession>
<reference evidence="1" key="2">
    <citation type="journal article" date="2022" name="Res Sq">
        <title>Comparative Genomics Reveals Insights into the Divergent Evolution of Astigmatic Mites and Household Pest Adaptations.</title>
        <authorList>
            <person name="Xiong Q."/>
            <person name="Wan A.T.-Y."/>
            <person name="Liu X.-Y."/>
            <person name="Fung C.S.-H."/>
            <person name="Xiao X."/>
            <person name="Malainual N."/>
            <person name="Hou J."/>
            <person name="Wang L."/>
            <person name="Wang M."/>
            <person name="Yang K."/>
            <person name="Cui Y."/>
            <person name="Leung E."/>
            <person name="Nong W."/>
            <person name="Shin S.-K."/>
            <person name="Au S."/>
            <person name="Jeong K.Y."/>
            <person name="Chew F.T."/>
            <person name="Hui J."/>
            <person name="Leung T.F."/>
            <person name="Tungtrongchitr A."/>
            <person name="Zhong N."/>
            <person name="Liu Z."/>
            <person name="Tsui S."/>
        </authorList>
    </citation>
    <scope>NUCLEOTIDE SEQUENCE</scope>
    <source>
        <strain evidence="1">Derf</strain>
        <tissue evidence="1">Whole organism</tissue>
    </source>
</reference>
<dbReference type="AlphaFoldDB" id="A0A922I3S2"/>
<reference evidence="1" key="1">
    <citation type="submission" date="2013-05" db="EMBL/GenBank/DDBJ databases">
        <authorList>
            <person name="Yim A.K.Y."/>
            <person name="Chan T.F."/>
            <person name="Ji K.M."/>
            <person name="Liu X.Y."/>
            <person name="Zhou J.W."/>
            <person name="Li R.Q."/>
            <person name="Yang K.Y."/>
            <person name="Li J."/>
            <person name="Li M."/>
            <person name="Law P.T.W."/>
            <person name="Wu Y.L."/>
            <person name="Cai Z.L."/>
            <person name="Qin H."/>
            <person name="Bao Y."/>
            <person name="Leung R.K.K."/>
            <person name="Ng P.K.S."/>
            <person name="Zou J."/>
            <person name="Zhong X.J."/>
            <person name="Ran P.X."/>
            <person name="Zhong N.S."/>
            <person name="Liu Z.G."/>
            <person name="Tsui S.K.W."/>
        </authorList>
    </citation>
    <scope>NUCLEOTIDE SEQUENCE</scope>
    <source>
        <strain evidence="1">Derf</strain>
        <tissue evidence="1">Whole organism</tissue>
    </source>
</reference>
<dbReference type="EMBL" id="ASGP02000003">
    <property type="protein sequence ID" value="KAH9517988.1"/>
    <property type="molecule type" value="Genomic_DNA"/>
</dbReference>
<keyword evidence="2" id="KW-1185">Reference proteome</keyword>